<protein>
    <recommendedName>
        <fullName evidence="1">DUF362 domain-containing protein</fullName>
    </recommendedName>
</protein>
<evidence type="ECO:0000313" key="3">
    <source>
        <dbReference type="Proteomes" id="UP000231263"/>
    </source>
</evidence>
<evidence type="ECO:0000259" key="1">
    <source>
        <dbReference type="Pfam" id="PF04015"/>
    </source>
</evidence>
<feature type="domain" description="DUF362" evidence="1">
    <location>
        <begin position="37"/>
        <end position="246"/>
    </location>
</feature>
<gene>
    <name evidence="2" type="ORF">CO173_02670</name>
</gene>
<evidence type="ECO:0000313" key="2">
    <source>
        <dbReference type="EMBL" id="PJA46648.1"/>
    </source>
</evidence>
<dbReference type="Pfam" id="PF04015">
    <property type="entry name" value="DUF362"/>
    <property type="match status" value="1"/>
</dbReference>
<proteinExistence type="predicted"/>
<dbReference type="InterPro" id="IPR007160">
    <property type="entry name" value="DUF362"/>
</dbReference>
<comment type="caution">
    <text evidence="2">The sequence shown here is derived from an EMBL/GenBank/DDBJ whole genome shotgun (WGS) entry which is preliminary data.</text>
</comment>
<accession>A0A2M7XFK7</accession>
<sequence>MIDVILETDGSRKELIRRAVEGLGDQFIERVKSASTILIKPNLVHPENQLASTHVDAVRSVIEVIQEHSPAKIFVGDAAYFGTKSAFRNLGYEQLLKEYQKVELVDLNDDAFVDGYSVRRDGSRNSIRRSKLASEVDFRISVSNMKVNRETSVSLGIKNWALGTWIVPSRISAMGRVWARWPWLNEEGAWAHHKSIAEIFNQLPADVSIIDGIQAMEGNESTNGSAVNMGVVLAGFDAVAVDAVASTLMGVDPTTVGYLVMASEAGLGSVDMSKINVPPMQMAVLTRKFNRPPNFDENSLAWRSASPDVIISEQ</sequence>
<dbReference type="AlphaFoldDB" id="A0A2M7XFK7"/>
<name>A0A2M7XFK7_9BACT</name>
<organism evidence="2 3">
    <name type="scientific">Candidatus Uhrbacteria bacterium CG_4_9_14_3_um_filter_41_35</name>
    <dbReference type="NCBI Taxonomy" id="1975034"/>
    <lineage>
        <taxon>Bacteria</taxon>
        <taxon>Candidatus Uhriibacteriota</taxon>
    </lineage>
</organism>
<reference evidence="3" key="1">
    <citation type="submission" date="2017-09" db="EMBL/GenBank/DDBJ databases">
        <title>Depth-based differentiation of microbial function through sediment-hosted aquifers and enrichment of novel symbionts in the deep terrestrial subsurface.</title>
        <authorList>
            <person name="Probst A.J."/>
            <person name="Ladd B."/>
            <person name="Jarett J.K."/>
            <person name="Geller-Mcgrath D.E."/>
            <person name="Sieber C.M.K."/>
            <person name="Emerson J.B."/>
            <person name="Anantharaman K."/>
            <person name="Thomas B.C."/>
            <person name="Malmstrom R."/>
            <person name="Stieglmeier M."/>
            <person name="Klingl A."/>
            <person name="Woyke T."/>
            <person name="Ryan C.M."/>
            <person name="Banfield J.F."/>
        </authorList>
    </citation>
    <scope>NUCLEOTIDE SEQUENCE [LARGE SCALE GENOMIC DNA]</scope>
</reference>
<dbReference type="Proteomes" id="UP000231263">
    <property type="component" value="Unassembled WGS sequence"/>
</dbReference>
<dbReference type="EMBL" id="PFWT01000009">
    <property type="protein sequence ID" value="PJA46648.1"/>
    <property type="molecule type" value="Genomic_DNA"/>
</dbReference>